<comment type="caution">
    <text evidence="14">Lacks conserved residue(s) required for the propagation of feature annotation.</text>
</comment>
<evidence type="ECO:0000256" key="9">
    <source>
        <dbReference type="ARBA" id="ARBA00023065"/>
    </source>
</evidence>
<comment type="catalytic activity">
    <reaction evidence="12">
        <text>L-proline(in) + Na(+)(in) = L-proline(out) + Na(+)(out)</text>
        <dbReference type="Rhea" id="RHEA:28967"/>
        <dbReference type="ChEBI" id="CHEBI:29101"/>
        <dbReference type="ChEBI" id="CHEBI:60039"/>
    </reaction>
</comment>
<dbReference type="EMBL" id="DRIG01000061">
    <property type="protein sequence ID" value="HEC78614.1"/>
    <property type="molecule type" value="Genomic_DNA"/>
</dbReference>
<proteinExistence type="inferred from homology"/>
<keyword evidence="9 14" id="KW-0406">Ion transport</keyword>
<protein>
    <recommendedName>
        <fullName evidence="14">Sodium/proline symporter</fullName>
    </recommendedName>
    <alternativeName>
        <fullName evidence="14">Proline permease</fullName>
    </alternativeName>
</protein>
<evidence type="ECO:0000256" key="6">
    <source>
        <dbReference type="ARBA" id="ARBA00022847"/>
    </source>
</evidence>
<evidence type="ECO:0000313" key="16">
    <source>
        <dbReference type="Proteomes" id="UP000885826"/>
    </source>
</evidence>
<feature type="transmembrane region" description="Helical" evidence="14">
    <location>
        <begin position="448"/>
        <end position="469"/>
    </location>
</feature>
<evidence type="ECO:0000256" key="14">
    <source>
        <dbReference type="RuleBase" id="RU366012"/>
    </source>
</evidence>
<dbReference type="GO" id="GO:0005886">
    <property type="term" value="C:plasma membrane"/>
    <property type="evidence" value="ECO:0007669"/>
    <property type="project" value="UniProtKB-SubCell"/>
</dbReference>
<feature type="transmembrane region" description="Helical" evidence="14">
    <location>
        <begin position="121"/>
        <end position="143"/>
    </location>
</feature>
<feature type="transmembrane region" description="Helical" evidence="14">
    <location>
        <begin position="189"/>
        <end position="214"/>
    </location>
</feature>
<evidence type="ECO:0000313" key="15">
    <source>
        <dbReference type="EMBL" id="HEC78614.1"/>
    </source>
</evidence>
<dbReference type="Proteomes" id="UP000885826">
    <property type="component" value="Unassembled WGS sequence"/>
</dbReference>
<keyword evidence="5 14" id="KW-0812">Transmembrane</keyword>
<dbReference type="PANTHER" id="PTHR48086:SF3">
    <property type="entry name" value="SODIUM_PROLINE SYMPORTER"/>
    <property type="match status" value="1"/>
</dbReference>
<feature type="transmembrane region" description="Helical" evidence="14">
    <location>
        <begin position="72"/>
        <end position="91"/>
    </location>
</feature>
<keyword evidence="8 14" id="KW-0915">Sodium</keyword>
<dbReference type="GO" id="GO:0015824">
    <property type="term" value="P:proline transport"/>
    <property type="evidence" value="ECO:0007669"/>
    <property type="project" value="UniProtKB-UniRule"/>
</dbReference>
<dbReference type="GO" id="GO:0031402">
    <property type="term" value="F:sodium ion binding"/>
    <property type="evidence" value="ECO:0007669"/>
    <property type="project" value="UniProtKB-UniRule"/>
</dbReference>
<feature type="transmembrane region" description="Helical" evidence="14">
    <location>
        <begin position="318"/>
        <end position="348"/>
    </location>
</feature>
<organism evidence="15 16">
    <name type="scientific">candidate division WOR-3 bacterium</name>
    <dbReference type="NCBI Taxonomy" id="2052148"/>
    <lineage>
        <taxon>Bacteria</taxon>
        <taxon>Bacteria division WOR-3</taxon>
    </lineage>
</organism>
<feature type="transmembrane region" description="Helical" evidence="14">
    <location>
        <begin position="369"/>
        <end position="388"/>
    </location>
</feature>
<name>A0A9C9EM66_UNCW3</name>
<dbReference type="Gene3D" id="1.20.1730.10">
    <property type="entry name" value="Sodium/glucose cotransporter"/>
    <property type="match status" value="1"/>
</dbReference>
<dbReference type="CDD" id="cd11475">
    <property type="entry name" value="SLC5sbd_PutP"/>
    <property type="match status" value="1"/>
</dbReference>
<dbReference type="Pfam" id="PF00474">
    <property type="entry name" value="SSF"/>
    <property type="match status" value="1"/>
</dbReference>
<gene>
    <name evidence="15" type="ORF">ENI34_05660</name>
</gene>
<dbReference type="InterPro" id="IPR038377">
    <property type="entry name" value="Na/Glc_symporter_sf"/>
</dbReference>
<comment type="caution">
    <text evidence="15">The sequence shown here is derived from an EMBL/GenBank/DDBJ whole genome shotgun (WGS) entry which is preliminary data.</text>
</comment>
<dbReference type="PANTHER" id="PTHR48086">
    <property type="entry name" value="SODIUM/PROLINE SYMPORTER-RELATED"/>
    <property type="match status" value="1"/>
</dbReference>
<dbReference type="InterPro" id="IPR018212">
    <property type="entry name" value="Na/solute_symporter_CS"/>
</dbReference>
<dbReference type="PROSITE" id="PS50283">
    <property type="entry name" value="NA_SOLUT_SYMP_3"/>
    <property type="match status" value="1"/>
</dbReference>
<evidence type="ECO:0000256" key="11">
    <source>
        <dbReference type="ARBA" id="ARBA00023201"/>
    </source>
</evidence>
<dbReference type="NCBIfam" id="TIGR00813">
    <property type="entry name" value="sss"/>
    <property type="match status" value="1"/>
</dbReference>
<dbReference type="PROSITE" id="PS00457">
    <property type="entry name" value="NA_SOLUT_SYMP_2"/>
    <property type="match status" value="1"/>
</dbReference>
<comment type="similarity">
    <text evidence="2 13">Belongs to the sodium:solute symporter (SSF) (TC 2.A.21) family.</text>
</comment>
<keyword evidence="6 14" id="KW-0769">Symport</keyword>
<reference evidence="15" key="1">
    <citation type="journal article" date="2020" name="mSystems">
        <title>Genome- and Community-Level Interaction Insights into Carbon Utilization and Element Cycling Functions of Hydrothermarchaeota in Hydrothermal Sediment.</title>
        <authorList>
            <person name="Zhou Z."/>
            <person name="Liu Y."/>
            <person name="Xu W."/>
            <person name="Pan J."/>
            <person name="Luo Z.H."/>
            <person name="Li M."/>
        </authorList>
    </citation>
    <scope>NUCLEOTIDE SEQUENCE</scope>
    <source>
        <strain evidence="15">HyVt-388</strain>
    </source>
</reference>
<evidence type="ECO:0000256" key="4">
    <source>
        <dbReference type="ARBA" id="ARBA00022475"/>
    </source>
</evidence>
<evidence type="ECO:0000256" key="2">
    <source>
        <dbReference type="ARBA" id="ARBA00006434"/>
    </source>
</evidence>
<evidence type="ECO:0000256" key="10">
    <source>
        <dbReference type="ARBA" id="ARBA00023136"/>
    </source>
</evidence>
<feature type="transmembrane region" description="Helical" evidence="14">
    <location>
        <begin position="272"/>
        <end position="298"/>
    </location>
</feature>
<keyword evidence="11 14" id="KW-0739">Sodium transport</keyword>
<dbReference type="InterPro" id="IPR001734">
    <property type="entry name" value="Na/solute_symporter"/>
</dbReference>
<keyword evidence="14" id="KW-0029">Amino-acid transport</keyword>
<evidence type="ECO:0000256" key="13">
    <source>
        <dbReference type="RuleBase" id="RU362091"/>
    </source>
</evidence>
<evidence type="ECO:0000256" key="7">
    <source>
        <dbReference type="ARBA" id="ARBA00022989"/>
    </source>
</evidence>
<evidence type="ECO:0000256" key="5">
    <source>
        <dbReference type="ARBA" id="ARBA00022692"/>
    </source>
</evidence>
<keyword evidence="10 14" id="KW-0472">Membrane</keyword>
<comment type="function">
    <text evidence="14">Catalyzes the sodium-dependent uptake of extracellular L-proline.</text>
</comment>
<feature type="transmembrane region" description="Helical" evidence="14">
    <location>
        <begin position="234"/>
        <end position="251"/>
    </location>
</feature>
<evidence type="ECO:0000256" key="12">
    <source>
        <dbReference type="ARBA" id="ARBA00033708"/>
    </source>
</evidence>
<keyword evidence="3 14" id="KW-0813">Transport</keyword>
<keyword evidence="7 14" id="KW-1133">Transmembrane helix</keyword>
<dbReference type="InterPro" id="IPR050277">
    <property type="entry name" value="Sodium:Solute_Symporter"/>
</dbReference>
<keyword evidence="4 14" id="KW-1003">Cell membrane</keyword>
<feature type="transmembrane region" description="Helical" evidence="14">
    <location>
        <begin position="394"/>
        <end position="416"/>
    </location>
</feature>
<comment type="subcellular location">
    <subcellularLocation>
        <location evidence="1 14">Cell membrane</location>
        <topology evidence="1 14">Multi-pass membrane protein</topology>
    </subcellularLocation>
</comment>
<sequence>MSTILLVFLLYLVGMIIVGLITARLASKSLDDFILGGRKMWTPVIALSEKGTDMSAWLLIGLPGQAFKMGLGAIWAGIGVWLGSMFNWLVIATPLRRLAGKYNALTLPDYFESRFNDESHLLRITSSVLIVFFFTLYVSAQVVGAGKILAATFNIHQVVGMVIGLSIILFYTMMGGFIAESWTDFFQGLIMAVAIVVLCILGVVAAGGLGNIMLHIKGIDPEAAIVSAGKSGTALWLGLILGGLAIGFGYAGQPHIVMRYMALQDVKEVKKATIIAMTWTTITVAGAIFLGFIAIPFLRGEITDPEHVTLAFAAKILPGWLVGFVLAAATAAMMSTVDSQLLVAASAVTEDIYRKLINPDASQKYLVKLARIFTVVISVVAFILGLFAKQLVYWLVLYAWGGLAATFGPPLILSLLWKRTTKIGAFVGMVVGAVTIVVWYNVPALKNFLYELIPGFILSFLATWLVSFFTQKSNIRSELSSDAG</sequence>
<dbReference type="GO" id="GO:0005298">
    <property type="term" value="F:proline:sodium symporter activity"/>
    <property type="evidence" value="ECO:0007669"/>
    <property type="project" value="UniProtKB-UniRule"/>
</dbReference>
<evidence type="ECO:0000256" key="8">
    <source>
        <dbReference type="ARBA" id="ARBA00023053"/>
    </source>
</evidence>
<feature type="transmembrane region" description="Helical" evidence="14">
    <location>
        <begin position="155"/>
        <end position="177"/>
    </location>
</feature>
<accession>A0A9C9EM66</accession>
<evidence type="ECO:0000256" key="1">
    <source>
        <dbReference type="ARBA" id="ARBA00004651"/>
    </source>
</evidence>
<dbReference type="AlphaFoldDB" id="A0A9C9EM66"/>
<dbReference type="InterPro" id="IPR011851">
    <property type="entry name" value="Na/Pro_symporter"/>
</dbReference>
<feature type="transmembrane region" description="Helical" evidence="14">
    <location>
        <begin position="423"/>
        <end position="442"/>
    </location>
</feature>
<evidence type="ECO:0000256" key="3">
    <source>
        <dbReference type="ARBA" id="ARBA00022448"/>
    </source>
</evidence>